<proteinExistence type="predicted"/>
<evidence type="ECO:0000313" key="1">
    <source>
        <dbReference type="EMBL" id="VYU49842.1"/>
    </source>
</evidence>
<dbReference type="InterPro" id="IPR027417">
    <property type="entry name" value="P-loop_NTPase"/>
</dbReference>
<gene>
    <name evidence="1" type="ORF">FPLFYP42_02533</name>
</gene>
<dbReference type="EMBL" id="CACRUB010000046">
    <property type="protein sequence ID" value="VYU49842.1"/>
    <property type="molecule type" value="Genomic_DNA"/>
</dbReference>
<sequence>MGIPVMVYGQSGSGKSTSLRNFLTDEVCVVNVSGKPLPFKTKIKTYNCDDYMKIDTAIRTAPAKAIVIDDATYLMTNEFMRGAKTTGYQKFTDMALNFWTLIQTAIRLPDDKVIYVMGHVDLDQNGNEKFKTIGKLLDEKVTLEGLFTVVLKTVVTDGKYQFSTHTNGADTVKSPMGMFSENLIDNDLKMVDSAIRDYWGLSPLKNEEEHK</sequence>
<name>A0A6N3FCP0_FLAPL</name>
<dbReference type="AlphaFoldDB" id="A0A6N3FCP0"/>
<evidence type="ECO:0008006" key="2">
    <source>
        <dbReference type="Google" id="ProtNLM"/>
    </source>
</evidence>
<reference evidence="1" key="1">
    <citation type="submission" date="2019-11" db="EMBL/GenBank/DDBJ databases">
        <authorList>
            <person name="Feng L."/>
        </authorList>
    </citation>
    <scope>NUCLEOTIDE SEQUENCE</scope>
    <source>
        <strain evidence="1">FplautiiLFYP42</strain>
    </source>
</reference>
<accession>A0A6N3FCP0</accession>
<protein>
    <recommendedName>
        <fullName evidence="2">ATP-binding protein</fullName>
    </recommendedName>
</protein>
<dbReference type="SUPFAM" id="SSF52540">
    <property type="entry name" value="P-loop containing nucleoside triphosphate hydrolases"/>
    <property type="match status" value="1"/>
</dbReference>
<organism evidence="1">
    <name type="scientific">Flavonifractor plautii</name>
    <name type="common">Fusobacterium plautii</name>
    <dbReference type="NCBI Taxonomy" id="292800"/>
    <lineage>
        <taxon>Bacteria</taxon>
        <taxon>Bacillati</taxon>
        <taxon>Bacillota</taxon>
        <taxon>Clostridia</taxon>
        <taxon>Eubacteriales</taxon>
        <taxon>Oscillospiraceae</taxon>
        <taxon>Flavonifractor</taxon>
    </lineage>
</organism>